<evidence type="ECO:0000256" key="3">
    <source>
        <dbReference type="ARBA" id="ARBA00023010"/>
    </source>
</evidence>
<dbReference type="GO" id="GO:0016020">
    <property type="term" value="C:membrane"/>
    <property type="evidence" value="ECO:0007669"/>
    <property type="project" value="InterPro"/>
</dbReference>
<evidence type="ECO:0000256" key="2">
    <source>
        <dbReference type="ARBA" id="ARBA00022927"/>
    </source>
</evidence>
<dbReference type="InterPro" id="IPR014001">
    <property type="entry name" value="Helicase_ATP-bd"/>
</dbReference>
<sequence>MEQPEDVAIHVKKEGSRTVIEVKGKHIVLSGVKPRIEQLLSSSTAQEVHILAGTSLSIDADLSRDVWHGLNLVVLANEITVPSTITWDVSGNDSNHNYAANAGTSEDGHGKDGNDGYPGESGGNVLLLANAIQNPEQLTIISNGGNGTCGQDGGDGEDGVDAYNQCNWTDELVLLQLENCYKRQLQEKPKWRKYMSKIENKAVLLVFSVQFTQNTYGNKLMQNLFESLVEKRSELTHSMLLNVLSCFHKQKWNLCVDDLNVLKQSNLFEWIQHMETKYKKDLKELNISQIVTIIRGNDNTSSNIVKHLSEIEQSVANIQHNSKTINASLISNFLSNDVEKWAEEFQSSQNMRCLEKYEEMLAVIDRAIELKRGFQLRNTQRLTVLALLTNHNSTLAQVSTGEGKTVIVVAIAIIKVLFGEKVDIITSSSVLAKRDADDNKDIYGLFGISVSHNCSEKIQVRKEAYSSNQIVYGDLGNFQRDYLLDRFYGKRILGDRSFENVIVDEVDSMLLDKGNNILYLSHDIAGMDKLESVYLYIWQMVNTPTDLSEDELVKEIKQSLLSDMYTLIQKADIQKLSKSLGKSNVLELWERLIKSGIINDSGRLQTQAIDSNKLEKLLSPDFTQYKDRLSFFIWSRIDRETNVKVPNFLKEFVERHLDSWISSALTALYMVPGQYYVVDVYRSGTSADRIANVIILDRDTGTDQVSSQWDEALHQFLQLKHGCKLSTQSLKAVFISNVTYLKKYKLLYGLTGTLGSQRERHLLEEIHQVDFVTVPTFKSKQFEEYEPIICSGKDDWLKQIHQEVSKLTKTDKRSVLIICETIQDVETLQKNIASKGHTKVRIYVRDYEKLDVTKGKLIPGEVIIATNLAGRGTDIKISDALEEAGGLHVILSYLPANIRIEEQGFGRAARKGERGSGQLIIMADGRKANLSMIFTLKQKRNVDELFRLSAIKAYYKTTIKTEENCFEAFNELYEKKMKLLANAETPEPVKDILLQSCLDRWSFWLDENNVQIGKASDEASKREVKQRLKHFLLQFDDLKATSANNWAAWVEENPMQMIKLGKYISEHESEHRDTALQLFGKVISSEPCFCEAAYYYRAYTRSLDNMNIGDFKKDLRLAGKLFDDHIQCKVYALGIVSKQKDTAILKNTTTVRNTMSEDYEKQNNSLINLYSLFIRSIDDMLGHSISPESFVNYEIKEDVAGIIFEDL</sequence>
<dbReference type="GO" id="GO:0006886">
    <property type="term" value="P:intracellular protein transport"/>
    <property type="evidence" value="ECO:0007669"/>
    <property type="project" value="InterPro"/>
</dbReference>
<dbReference type="InterPro" id="IPR014018">
    <property type="entry name" value="SecA_motor_DEAD"/>
</dbReference>
<evidence type="ECO:0000313" key="7">
    <source>
        <dbReference type="EnsemblMetazoa" id="AARA000798-PA"/>
    </source>
</evidence>
<dbReference type="InterPro" id="IPR000185">
    <property type="entry name" value="SecA"/>
</dbReference>
<dbReference type="InterPro" id="IPR001650">
    <property type="entry name" value="Helicase_C-like"/>
</dbReference>
<feature type="domain" description="Helicase C-terminal" evidence="5">
    <location>
        <begin position="799"/>
        <end position="973"/>
    </location>
</feature>
<dbReference type="GO" id="GO:0017038">
    <property type="term" value="P:protein import"/>
    <property type="evidence" value="ECO:0007669"/>
    <property type="project" value="InterPro"/>
</dbReference>
<dbReference type="GO" id="GO:0005524">
    <property type="term" value="F:ATP binding"/>
    <property type="evidence" value="ECO:0007669"/>
    <property type="project" value="InterPro"/>
</dbReference>
<proteinExistence type="predicted"/>
<feature type="domain" description="SecA family profile" evidence="6">
    <location>
        <begin position="290"/>
        <end position="955"/>
    </location>
</feature>
<evidence type="ECO:0000313" key="8">
    <source>
        <dbReference type="Proteomes" id="UP000075840"/>
    </source>
</evidence>
<evidence type="ECO:0000259" key="6">
    <source>
        <dbReference type="PROSITE" id="PS51196"/>
    </source>
</evidence>
<feature type="domain" description="Helicase ATP-binding" evidence="4">
    <location>
        <begin position="385"/>
        <end position="521"/>
    </location>
</feature>
<dbReference type="PROSITE" id="PS51192">
    <property type="entry name" value="HELICASE_ATP_BIND_1"/>
    <property type="match status" value="1"/>
</dbReference>
<dbReference type="PROSITE" id="PS51196">
    <property type="entry name" value="SECA_MOTOR_DEAD"/>
    <property type="match status" value="1"/>
</dbReference>
<dbReference type="InterPro" id="IPR011115">
    <property type="entry name" value="SecA_DEAD"/>
</dbReference>
<dbReference type="InterPro" id="IPR027417">
    <property type="entry name" value="P-loop_NTPase"/>
</dbReference>
<accession>A0A182HHU1</accession>
<keyword evidence="2" id="KW-0653">Protein transport</keyword>
<dbReference type="PANTHER" id="PTHR30612:SF0">
    <property type="entry name" value="CHLOROPLAST PROTEIN-TRANSPORTING ATPASE"/>
    <property type="match status" value="1"/>
</dbReference>
<dbReference type="VEuPathDB" id="VectorBase:AARA21_013885"/>
<keyword evidence="1" id="KW-0963">Cytoplasm</keyword>
<keyword evidence="2" id="KW-0813">Transport</keyword>
<protein>
    <submittedName>
        <fullName evidence="7">Uncharacterized protein</fullName>
    </submittedName>
</protein>
<dbReference type="SMART" id="SM00957">
    <property type="entry name" value="SecA_DEAD"/>
    <property type="match status" value="1"/>
</dbReference>
<dbReference type="Proteomes" id="UP000075840">
    <property type="component" value="Unassembled WGS sequence"/>
</dbReference>
<dbReference type="PANTHER" id="PTHR30612">
    <property type="entry name" value="SECA INNER MEMBRANE COMPONENT OF SEC PROTEIN SECRETION SYSTEM"/>
    <property type="match status" value="1"/>
</dbReference>
<dbReference type="SUPFAM" id="SSF52540">
    <property type="entry name" value="P-loop containing nucleoside triphosphate hydrolases"/>
    <property type="match status" value="2"/>
</dbReference>
<keyword evidence="8" id="KW-1185">Reference proteome</keyword>
<dbReference type="Pfam" id="PF07517">
    <property type="entry name" value="SecA_DEAD"/>
    <property type="match status" value="1"/>
</dbReference>
<dbReference type="Gene3D" id="3.40.50.300">
    <property type="entry name" value="P-loop containing nucleotide triphosphate hydrolases"/>
    <property type="match status" value="3"/>
</dbReference>
<dbReference type="GO" id="GO:0006605">
    <property type="term" value="P:protein targeting"/>
    <property type="evidence" value="ECO:0007669"/>
    <property type="project" value="InterPro"/>
</dbReference>
<organism evidence="7 8">
    <name type="scientific">Anopheles arabiensis</name>
    <name type="common">Mosquito</name>
    <dbReference type="NCBI Taxonomy" id="7173"/>
    <lineage>
        <taxon>Eukaryota</taxon>
        <taxon>Metazoa</taxon>
        <taxon>Ecdysozoa</taxon>
        <taxon>Arthropoda</taxon>
        <taxon>Hexapoda</taxon>
        <taxon>Insecta</taxon>
        <taxon>Pterygota</taxon>
        <taxon>Neoptera</taxon>
        <taxon>Endopterygota</taxon>
        <taxon>Diptera</taxon>
        <taxon>Nematocera</taxon>
        <taxon>Culicoidea</taxon>
        <taxon>Culicidae</taxon>
        <taxon>Anophelinae</taxon>
        <taxon>Anopheles</taxon>
    </lineage>
</organism>
<dbReference type="PROSITE" id="PS51194">
    <property type="entry name" value="HELICASE_CTER"/>
    <property type="match status" value="1"/>
</dbReference>
<reference evidence="7" key="1">
    <citation type="submission" date="2022-08" db="UniProtKB">
        <authorList>
            <consortium name="EnsemblMetazoa"/>
        </authorList>
    </citation>
    <scope>IDENTIFICATION</scope>
    <source>
        <strain evidence="7">Dongola</strain>
    </source>
</reference>
<keyword evidence="3" id="KW-0811">Translocation</keyword>
<dbReference type="VEuPathDB" id="VectorBase:AARA000798"/>
<evidence type="ECO:0000259" key="5">
    <source>
        <dbReference type="PROSITE" id="PS51194"/>
    </source>
</evidence>
<name>A0A182HHU1_ANOAR</name>
<dbReference type="EMBL" id="APCN01002442">
    <property type="status" value="NOT_ANNOTATED_CDS"/>
    <property type="molecule type" value="Genomic_DNA"/>
</dbReference>
<evidence type="ECO:0000256" key="1">
    <source>
        <dbReference type="ARBA" id="ARBA00022490"/>
    </source>
</evidence>
<dbReference type="Gene3D" id="3.90.1440.10">
    <property type="entry name" value="SecA, preprotein cross-linking domain"/>
    <property type="match status" value="1"/>
</dbReference>
<dbReference type="AlphaFoldDB" id="A0A182HHU1"/>
<evidence type="ECO:0000259" key="4">
    <source>
        <dbReference type="PROSITE" id="PS51192"/>
    </source>
</evidence>
<dbReference type="EnsemblMetazoa" id="AARA000798-RA">
    <property type="protein sequence ID" value="AARA000798-PA"/>
    <property type="gene ID" value="AARA000798"/>
</dbReference>
<dbReference type="PRINTS" id="PR00906">
    <property type="entry name" value="SECA"/>
</dbReference>